<dbReference type="InterPro" id="IPR022813">
    <property type="entry name" value="SecD/SecF_arch_bac"/>
</dbReference>
<keyword evidence="6 10" id="KW-1133">Transmembrane helix</keyword>
<keyword evidence="8 10" id="KW-0472">Membrane</keyword>
<evidence type="ECO:0000313" key="14">
    <source>
        <dbReference type="EMBL" id="CAB4765100.1"/>
    </source>
</evidence>
<evidence type="ECO:0000256" key="10">
    <source>
        <dbReference type="SAM" id="Phobius"/>
    </source>
</evidence>
<sequence length="517" mass="54476">MNKRRHIISLVLLVVVVLGSFTANLIAGNKPALGLDLQGGASVTLQPEGEFDKANLDVAVEIIRARVDSIGVAEPEIILQGGTVIVNLPGVKDQQQALDIIGRTGELLLRPVLQTGMLNENSSTTNAGDTTQDTTQDTKQPAVTDTVPVAGGPGSSRHINTSAVTTTTVPVLDSATVAPTDAAAAPKVELGTDPNDPTQTVLLLDKQGIAYVVGPAGASGKVFKNDARADVQTGEWTVVVSLRDGAEGDVQWNKMAAACFNRTEVCPTGQLAMVLDGTVISAPTVNEPEFTGGSVQISGSFTAEEAQDLAKILEFGAVPVRFGVSQAQTVSATLGTDSLRAAMISGLVGILLVLILLIAYYRLMALFVFAGMTISIALLWSLISVLSRTNGLALSLSGIAGIIVSIGIAVDSYIVFFERIKDEIRVGKTLKNSVIRSFESAWRTIVAADTVSFLCAAVLWFLTVGSVRGFAFFLGISALTDLFITFFFTRSAVLLFARSKRVQGKKILGIQTVKPEV</sequence>
<accession>A0A6J6UZ34</accession>
<feature type="domain" description="SecDF P1 head subdomain" evidence="13">
    <location>
        <begin position="218"/>
        <end position="320"/>
    </location>
</feature>
<dbReference type="AlphaFoldDB" id="A0A6J6UZ34"/>
<dbReference type="Pfam" id="PF03176">
    <property type="entry name" value="MMPL"/>
    <property type="match status" value="1"/>
</dbReference>
<feature type="transmembrane region" description="Helical" evidence="10">
    <location>
        <begin position="469"/>
        <end position="497"/>
    </location>
</feature>
<evidence type="ECO:0000256" key="1">
    <source>
        <dbReference type="ARBA" id="ARBA00004141"/>
    </source>
</evidence>
<dbReference type="GO" id="GO:0005886">
    <property type="term" value="C:plasma membrane"/>
    <property type="evidence" value="ECO:0007669"/>
    <property type="project" value="TreeGrafter"/>
</dbReference>
<feature type="transmembrane region" description="Helical" evidence="10">
    <location>
        <begin position="392"/>
        <end position="416"/>
    </location>
</feature>
<dbReference type="GO" id="GO:0015450">
    <property type="term" value="F:protein-transporting ATPase activity"/>
    <property type="evidence" value="ECO:0007669"/>
    <property type="project" value="InterPro"/>
</dbReference>
<evidence type="ECO:0000256" key="2">
    <source>
        <dbReference type="ARBA" id="ARBA00022448"/>
    </source>
</evidence>
<evidence type="ECO:0000259" key="13">
    <source>
        <dbReference type="Pfam" id="PF22599"/>
    </source>
</evidence>
<dbReference type="Gene3D" id="1.20.1640.10">
    <property type="entry name" value="Multidrug efflux transporter AcrB transmembrane domain"/>
    <property type="match status" value="1"/>
</dbReference>
<evidence type="ECO:0000259" key="12">
    <source>
        <dbReference type="Pfam" id="PF21760"/>
    </source>
</evidence>
<name>A0A6J6UZ34_9ZZZZ</name>
<evidence type="ECO:0000256" key="6">
    <source>
        <dbReference type="ARBA" id="ARBA00022989"/>
    </source>
</evidence>
<protein>
    <submittedName>
        <fullName evidence="14">Unannotated protein</fullName>
    </submittedName>
</protein>
<evidence type="ECO:0000259" key="11">
    <source>
        <dbReference type="Pfam" id="PF03176"/>
    </source>
</evidence>
<keyword evidence="3" id="KW-1003">Cell membrane</keyword>
<dbReference type="GO" id="GO:0006886">
    <property type="term" value="P:intracellular protein transport"/>
    <property type="evidence" value="ECO:0007669"/>
    <property type="project" value="InterPro"/>
</dbReference>
<keyword evidence="4 10" id="KW-0812">Transmembrane</keyword>
<evidence type="ECO:0000256" key="4">
    <source>
        <dbReference type="ARBA" id="ARBA00022692"/>
    </source>
</evidence>
<dbReference type="InterPro" id="IPR001036">
    <property type="entry name" value="Acrflvin-R"/>
</dbReference>
<evidence type="ECO:0000256" key="3">
    <source>
        <dbReference type="ARBA" id="ARBA00022475"/>
    </source>
</evidence>
<dbReference type="InterPro" id="IPR048631">
    <property type="entry name" value="SecD_1st"/>
</dbReference>
<dbReference type="Gene3D" id="3.30.1360.200">
    <property type="match status" value="1"/>
</dbReference>
<feature type="domain" description="Protein translocase subunit SecDF P1" evidence="12">
    <location>
        <begin position="57"/>
        <end position="112"/>
    </location>
</feature>
<dbReference type="Pfam" id="PF21760">
    <property type="entry name" value="SecD_1st"/>
    <property type="match status" value="1"/>
</dbReference>
<dbReference type="PANTHER" id="PTHR30081">
    <property type="entry name" value="PROTEIN-EXPORT MEMBRANE PROTEIN SEC"/>
    <property type="match status" value="1"/>
</dbReference>
<keyword evidence="7" id="KW-0811">Translocation</keyword>
<proteinExistence type="inferred from homology"/>
<evidence type="ECO:0000256" key="8">
    <source>
        <dbReference type="ARBA" id="ARBA00023136"/>
    </source>
</evidence>
<dbReference type="SUPFAM" id="SSF82866">
    <property type="entry name" value="Multidrug efflux transporter AcrB transmembrane domain"/>
    <property type="match status" value="1"/>
</dbReference>
<evidence type="ECO:0000256" key="9">
    <source>
        <dbReference type="SAM" id="MobiDB-lite"/>
    </source>
</evidence>
<dbReference type="InterPro" id="IPR005791">
    <property type="entry name" value="SecD"/>
</dbReference>
<feature type="region of interest" description="Disordered" evidence="9">
    <location>
        <begin position="119"/>
        <end position="160"/>
    </location>
</feature>
<dbReference type="PANTHER" id="PTHR30081:SF1">
    <property type="entry name" value="PROTEIN TRANSLOCASE SUBUNIT SECD"/>
    <property type="match status" value="1"/>
</dbReference>
<dbReference type="NCBIfam" id="TIGR00916">
    <property type="entry name" value="2A0604s01"/>
    <property type="match status" value="1"/>
</dbReference>
<evidence type="ECO:0000256" key="7">
    <source>
        <dbReference type="ARBA" id="ARBA00023010"/>
    </source>
</evidence>
<feature type="transmembrane region" description="Helical" evidence="10">
    <location>
        <begin position="441"/>
        <end position="463"/>
    </location>
</feature>
<dbReference type="InterPro" id="IPR054384">
    <property type="entry name" value="SecDF_P1_head"/>
</dbReference>
<keyword evidence="2" id="KW-0813">Transport</keyword>
<feature type="transmembrane region" description="Helical" evidence="10">
    <location>
        <begin position="339"/>
        <end position="359"/>
    </location>
</feature>
<keyword evidence="5" id="KW-0653">Protein transport</keyword>
<dbReference type="EMBL" id="CAEZZK010000186">
    <property type="protein sequence ID" value="CAB4765100.1"/>
    <property type="molecule type" value="Genomic_DNA"/>
</dbReference>
<feature type="compositionally biased region" description="Low complexity" evidence="9">
    <location>
        <begin position="124"/>
        <end position="140"/>
    </location>
</feature>
<reference evidence="14" key="1">
    <citation type="submission" date="2020-05" db="EMBL/GenBank/DDBJ databases">
        <authorList>
            <person name="Chiriac C."/>
            <person name="Salcher M."/>
            <person name="Ghai R."/>
            <person name="Kavagutti S V."/>
        </authorList>
    </citation>
    <scope>NUCLEOTIDE SEQUENCE</scope>
</reference>
<evidence type="ECO:0000256" key="5">
    <source>
        <dbReference type="ARBA" id="ARBA00022927"/>
    </source>
</evidence>
<dbReference type="Pfam" id="PF22599">
    <property type="entry name" value="SecDF_P1_head"/>
    <property type="match status" value="1"/>
</dbReference>
<dbReference type="InterPro" id="IPR004869">
    <property type="entry name" value="MMPL_dom"/>
</dbReference>
<dbReference type="InterPro" id="IPR055344">
    <property type="entry name" value="SecD_SecF_C_bact"/>
</dbReference>
<dbReference type="NCBIfam" id="TIGR01129">
    <property type="entry name" value="secD"/>
    <property type="match status" value="1"/>
</dbReference>
<gene>
    <name evidence="14" type="ORF">UFOPK2855_00936</name>
</gene>
<organism evidence="14">
    <name type="scientific">freshwater metagenome</name>
    <dbReference type="NCBI Taxonomy" id="449393"/>
    <lineage>
        <taxon>unclassified sequences</taxon>
        <taxon>metagenomes</taxon>
        <taxon>ecological metagenomes</taxon>
    </lineage>
</organism>
<feature type="domain" description="Membrane transport protein MMPL" evidence="11">
    <location>
        <begin position="338"/>
        <end position="499"/>
    </location>
</feature>
<dbReference type="Gene3D" id="3.30.70.3220">
    <property type="match status" value="1"/>
</dbReference>
<dbReference type="PRINTS" id="PR00702">
    <property type="entry name" value="ACRIFLAVINRP"/>
</dbReference>
<comment type="subcellular location">
    <subcellularLocation>
        <location evidence="1">Membrane</location>
        <topology evidence="1">Multi-pass membrane protein</topology>
    </subcellularLocation>
</comment>
<feature type="transmembrane region" description="Helical" evidence="10">
    <location>
        <begin position="366"/>
        <end position="386"/>
    </location>
</feature>
<dbReference type="HAMAP" id="MF_01463_B">
    <property type="entry name" value="SecD_B"/>
    <property type="match status" value="1"/>
</dbReference>